<sequence>MLELNGYGTRIVLHHPVQLGRLAPQQAPAPDTIIVARPGGEGQKVLVAPGDESGSGDFQKVKLEEDGMEGWVLQQADNATRVVLGESEDLGEMADISAGSSTRHWELKSSKGYRARWVTGYNLLTTDKETTWPFELIGHDGSMIYVRGPMPSENVPDAEALAVGDQTLLRDETGSSSPWVELSYELDGEEWRLSYHFKKLSQQATVAVCCQVRASGAEQAQKKAQEFADSMKLAQ</sequence>
<accession>A0A5B8Y1M0</accession>
<name>A0A4Y6PQJ4_PERCE</name>
<accession>A0A4Y6PQJ4</accession>
<dbReference type="EMBL" id="CP041186">
    <property type="protein sequence ID" value="QDG50621.1"/>
    <property type="molecule type" value="Genomic_DNA"/>
</dbReference>
<dbReference type="Proteomes" id="UP000315995">
    <property type="component" value="Chromosome"/>
</dbReference>
<dbReference type="RefSeq" id="WP_141197113.1">
    <property type="nucleotide sequence ID" value="NZ_CP041186.1"/>
</dbReference>
<dbReference type="AlphaFoldDB" id="A0A4Y6PQJ4"/>
<evidence type="ECO:0000313" key="1">
    <source>
        <dbReference type="EMBL" id="QDG50621.1"/>
    </source>
</evidence>
<protein>
    <submittedName>
        <fullName evidence="1">Uncharacterized protein</fullName>
    </submittedName>
</protein>
<evidence type="ECO:0000313" key="2">
    <source>
        <dbReference type="Proteomes" id="UP000315995"/>
    </source>
</evidence>
<keyword evidence="2" id="KW-1185">Reference proteome</keyword>
<reference evidence="1 2" key="1">
    <citation type="submission" date="2019-06" db="EMBL/GenBank/DDBJ databases">
        <title>Persicimonas caeni gen. nov., sp. nov., a predatory bacterium isolated from solar saltern.</title>
        <authorList>
            <person name="Wang S."/>
        </authorList>
    </citation>
    <scope>NUCLEOTIDE SEQUENCE [LARGE SCALE GENOMIC DNA]</scope>
    <source>
        <strain evidence="1 2">YN101</strain>
    </source>
</reference>
<proteinExistence type="predicted"/>
<gene>
    <name evidence="1" type="ORF">FIV42_07715</name>
</gene>
<organism evidence="1 2">
    <name type="scientific">Persicimonas caeni</name>
    <dbReference type="NCBI Taxonomy" id="2292766"/>
    <lineage>
        <taxon>Bacteria</taxon>
        <taxon>Deltaproteobacteria</taxon>
        <taxon>Bradymonadales</taxon>
        <taxon>Bradymonadaceae</taxon>
        <taxon>Persicimonas</taxon>
    </lineage>
</organism>